<keyword evidence="5" id="KW-1003">Cell membrane</keyword>
<accession>F2AXG2</accession>
<dbReference type="CDD" id="cd05387">
    <property type="entry name" value="BY-kinase"/>
    <property type="match status" value="1"/>
</dbReference>
<dbReference type="Pfam" id="PF13614">
    <property type="entry name" value="AAA_31"/>
    <property type="match status" value="1"/>
</dbReference>
<evidence type="ECO:0000256" key="13">
    <source>
        <dbReference type="ARBA" id="ARBA00023136"/>
    </source>
</evidence>
<dbReference type="GO" id="GO:0005886">
    <property type="term" value="C:plasma membrane"/>
    <property type="evidence" value="ECO:0007669"/>
    <property type="project" value="UniProtKB-SubCell"/>
</dbReference>
<dbReference type="GO" id="GO:0042802">
    <property type="term" value="F:identical protein binding"/>
    <property type="evidence" value="ECO:0007669"/>
    <property type="project" value="UniProtKB-ARBA"/>
</dbReference>
<evidence type="ECO:0000256" key="6">
    <source>
        <dbReference type="ARBA" id="ARBA00022519"/>
    </source>
</evidence>
<feature type="domain" description="AAA" evidence="19">
    <location>
        <begin position="591"/>
        <end position="704"/>
    </location>
</feature>
<evidence type="ECO:0000256" key="9">
    <source>
        <dbReference type="ARBA" id="ARBA00022741"/>
    </source>
</evidence>
<comment type="similarity">
    <text evidence="2">Belongs to the CpsD/CapB family.</text>
</comment>
<organism evidence="20 21">
    <name type="scientific">Rhodopirellula baltica WH47</name>
    <dbReference type="NCBI Taxonomy" id="991778"/>
    <lineage>
        <taxon>Bacteria</taxon>
        <taxon>Pseudomonadati</taxon>
        <taxon>Planctomycetota</taxon>
        <taxon>Planctomycetia</taxon>
        <taxon>Pirellulales</taxon>
        <taxon>Pirellulaceae</taxon>
        <taxon>Rhodopirellula</taxon>
    </lineage>
</organism>
<dbReference type="RefSeq" id="WP_007328322.1">
    <property type="nucleotide sequence ID" value="NZ_AFAR01000216.1"/>
</dbReference>
<comment type="caution">
    <text evidence="20">The sequence shown here is derived from an EMBL/GenBank/DDBJ whole genome shotgun (WGS) entry which is preliminary data.</text>
</comment>
<reference evidence="20 21" key="1">
    <citation type="journal article" date="2013" name="Mar. Genomics">
        <title>Expression of sulfatases in Rhodopirellula baltica and the diversity of sulfatases in the genus Rhodopirellula.</title>
        <authorList>
            <person name="Wegner C.E."/>
            <person name="Richter-Heitmann T."/>
            <person name="Klindworth A."/>
            <person name="Klockow C."/>
            <person name="Richter M."/>
            <person name="Achstetter T."/>
            <person name="Glockner F.O."/>
            <person name="Harder J."/>
        </authorList>
    </citation>
    <scope>NUCLEOTIDE SEQUENCE [LARGE SCALE GENOMIC DNA]</scope>
    <source>
        <strain evidence="20 21">WH47</strain>
    </source>
</reference>
<dbReference type="InterPro" id="IPR025669">
    <property type="entry name" value="AAA_dom"/>
</dbReference>
<dbReference type="GO" id="GO:0005524">
    <property type="term" value="F:ATP binding"/>
    <property type="evidence" value="ECO:0007669"/>
    <property type="project" value="UniProtKB-KW"/>
</dbReference>
<keyword evidence="8 17" id="KW-0812">Transmembrane</keyword>
<feature type="compositionally biased region" description="Polar residues" evidence="16">
    <location>
        <begin position="790"/>
        <end position="799"/>
    </location>
</feature>
<dbReference type="InterPro" id="IPR050445">
    <property type="entry name" value="Bact_polysacc_biosynth/exp"/>
</dbReference>
<feature type="transmembrane region" description="Helical" evidence="17">
    <location>
        <begin position="38"/>
        <end position="57"/>
    </location>
</feature>
<sequence>MAESAKPTNRLPSRSPSNSTSDGEETLDVLQILSRQRWLIAFLSIAGLAAGVAYALNAQVWYESNAKVLINQASAGLGGDSTGTDMVDEDILANHMELLLSRKIVGEALDPEDVKDEETGELIKREKLIDLPSVLPHLDEKTDAIDYVIDQLSIVRGGDGSAKTARTLNITFTHTDPDDAKRILTAVMSRYQQFLIDQIDQVMSHADKMVQEAKSVVQKNLKEAEDEYLAARRKAPLSFQGEGSSNIYQDRYRRLQDELLDLDIQESTVKTRLARVDETLKEMDGSVDPIDQLDKLALIDSESLERLGVFAGLQMNSANTAEFKAAMPAKAEEARTQITHLLRLTSEKQRLTSVFGPGHPKVQELESEITLVKEFLQDQKDLTSPAEMFGDSALTPEGLLKAYVGFLQHDLAALSERRKELEYLADEAGKEAQTLITYELNDMMLRKAIARQEALFDGVVKQLHDLDTTSELTGYLYEILSIPRTGEKSWPKLPLCGLGGLMLGLFSGLFLAVANDVRDGRFRSAAELDEAIGLPSLGRVGKLNSINQGIKGLIATELSPDAEAFRLGRTVLLPDIRSGKVRAIGFTSPMQGDGKSTVVSNFAVSFSQVGLKVLVIDADLRRPSAHRYFSIGKEDGLCDVLEGRLEIPESIKVTEAENVSVMTAGSSSQTPAELLQSQRLDEVLAVVREDYDLVLVDLPPVLAVSDPVVVMPRLDGGILVVKVANVRRDEVVNTLRRIDSSGGEMLGCMLNAFGAGKKFDSDGGYYGYYKSDYTRPSSSTTRQAAPKAATISSNGRVAE</sequence>
<protein>
    <recommendedName>
        <fullName evidence="4">non-specific protein-tyrosine kinase</fullName>
        <ecNumber evidence="4">2.7.10.2</ecNumber>
    </recommendedName>
</protein>
<comment type="subcellular location">
    <subcellularLocation>
        <location evidence="1">Cell inner membrane</location>
        <topology evidence="1">Multi-pass membrane protein</topology>
    </subcellularLocation>
</comment>
<dbReference type="SUPFAM" id="SSF52540">
    <property type="entry name" value="P-loop containing nucleoside triphosphate hydrolases"/>
    <property type="match status" value="1"/>
</dbReference>
<keyword evidence="7 20" id="KW-0808">Transferase</keyword>
<keyword evidence="6" id="KW-0997">Cell inner membrane</keyword>
<evidence type="ECO:0000256" key="4">
    <source>
        <dbReference type="ARBA" id="ARBA00011903"/>
    </source>
</evidence>
<evidence type="ECO:0000313" key="21">
    <source>
        <dbReference type="Proteomes" id="UP000006222"/>
    </source>
</evidence>
<dbReference type="EMBL" id="AFAR01000216">
    <property type="protein sequence ID" value="EGF25675.1"/>
    <property type="molecule type" value="Genomic_DNA"/>
</dbReference>
<dbReference type="InterPro" id="IPR027417">
    <property type="entry name" value="P-loop_NTPase"/>
</dbReference>
<evidence type="ECO:0000256" key="3">
    <source>
        <dbReference type="ARBA" id="ARBA00008883"/>
    </source>
</evidence>
<evidence type="ECO:0000256" key="16">
    <source>
        <dbReference type="SAM" id="MobiDB-lite"/>
    </source>
</evidence>
<evidence type="ECO:0000256" key="1">
    <source>
        <dbReference type="ARBA" id="ARBA00004429"/>
    </source>
</evidence>
<evidence type="ECO:0000259" key="19">
    <source>
        <dbReference type="Pfam" id="PF13614"/>
    </source>
</evidence>
<feature type="region of interest" description="Disordered" evidence="16">
    <location>
        <begin position="773"/>
        <end position="799"/>
    </location>
</feature>
<dbReference type="InterPro" id="IPR005702">
    <property type="entry name" value="Wzc-like_C"/>
</dbReference>
<evidence type="ECO:0000313" key="20">
    <source>
        <dbReference type="EMBL" id="EGF25675.1"/>
    </source>
</evidence>
<keyword evidence="14" id="KW-0829">Tyrosine-protein kinase</keyword>
<comment type="catalytic activity">
    <reaction evidence="15">
        <text>L-tyrosyl-[protein] + ATP = O-phospho-L-tyrosyl-[protein] + ADP + H(+)</text>
        <dbReference type="Rhea" id="RHEA:10596"/>
        <dbReference type="Rhea" id="RHEA-COMP:10136"/>
        <dbReference type="Rhea" id="RHEA-COMP:20101"/>
        <dbReference type="ChEBI" id="CHEBI:15378"/>
        <dbReference type="ChEBI" id="CHEBI:30616"/>
        <dbReference type="ChEBI" id="CHEBI:46858"/>
        <dbReference type="ChEBI" id="CHEBI:61978"/>
        <dbReference type="ChEBI" id="CHEBI:456216"/>
        <dbReference type="EC" id="2.7.10.2"/>
    </reaction>
</comment>
<evidence type="ECO:0000256" key="11">
    <source>
        <dbReference type="ARBA" id="ARBA00022840"/>
    </source>
</evidence>
<evidence type="ECO:0000256" key="12">
    <source>
        <dbReference type="ARBA" id="ARBA00022989"/>
    </source>
</evidence>
<name>F2AXG2_RHOBT</name>
<evidence type="ECO:0000256" key="5">
    <source>
        <dbReference type="ARBA" id="ARBA00022475"/>
    </source>
</evidence>
<evidence type="ECO:0000256" key="15">
    <source>
        <dbReference type="ARBA" id="ARBA00051245"/>
    </source>
</evidence>
<evidence type="ECO:0000256" key="8">
    <source>
        <dbReference type="ARBA" id="ARBA00022692"/>
    </source>
</evidence>
<dbReference type="Proteomes" id="UP000006222">
    <property type="component" value="Unassembled WGS sequence"/>
</dbReference>
<dbReference type="PATRIC" id="fig|991778.3.peg.4675"/>
<dbReference type="PANTHER" id="PTHR32309">
    <property type="entry name" value="TYROSINE-PROTEIN KINASE"/>
    <property type="match status" value="1"/>
</dbReference>
<gene>
    <name evidence="20" type="ORF">RBWH47_01870</name>
</gene>
<dbReference type="NCBIfam" id="TIGR01007">
    <property type="entry name" value="eps_fam"/>
    <property type="match status" value="1"/>
</dbReference>
<evidence type="ECO:0000256" key="7">
    <source>
        <dbReference type="ARBA" id="ARBA00022679"/>
    </source>
</evidence>
<evidence type="ECO:0000256" key="17">
    <source>
        <dbReference type="SAM" id="Phobius"/>
    </source>
</evidence>
<evidence type="ECO:0000256" key="14">
    <source>
        <dbReference type="ARBA" id="ARBA00023137"/>
    </source>
</evidence>
<evidence type="ECO:0000256" key="10">
    <source>
        <dbReference type="ARBA" id="ARBA00022777"/>
    </source>
</evidence>
<keyword evidence="11" id="KW-0067">ATP-binding</keyword>
<dbReference type="Gene3D" id="3.40.50.300">
    <property type="entry name" value="P-loop containing nucleotide triphosphate hydrolases"/>
    <property type="match status" value="1"/>
</dbReference>
<keyword evidence="13 17" id="KW-0472">Membrane</keyword>
<dbReference type="FunFam" id="3.40.50.300:FF:000527">
    <property type="entry name" value="Tyrosine-protein kinase etk"/>
    <property type="match status" value="1"/>
</dbReference>
<dbReference type="InterPro" id="IPR003856">
    <property type="entry name" value="LPS_length_determ_N"/>
</dbReference>
<proteinExistence type="inferred from homology"/>
<dbReference type="PANTHER" id="PTHR32309:SF13">
    <property type="entry name" value="FERRIC ENTEROBACTIN TRANSPORT PROTEIN FEPE"/>
    <property type="match status" value="1"/>
</dbReference>
<feature type="domain" description="Polysaccharide chain length determinant N-terminal" evidence="18">
    <location>
        <begin position="29"/>
        <end position="109"/>
    </location>
</feature>
<feature type="compositionally biased region" description="Polar residues" evidence="16">
    <location>
        <begin position="1"/>
        <end position="21"/>
    </location>
</feature>
<keyword evidence="10" id="KW-0418">Kinase</keyword>
<feature type="region of interest" description="Disordered" evidence="16">
    <location>
        <begin position="1"/>
        <end position="24"/>
    </location>
</feature>
<keyword evidence="9" id="KW-0547">Nucleotide-binding</keyword>
<keyword evidence="12 17" id="KW-1133">Transmembrane helix</keyword>
<feature type="compositionally biased region" description="Polar residues" evidence="16">
    <location>
        <begin position="774"/>
        <end position="783"/>
    </location>
</feature>
<dbReference type="EC" id="2.7.10.2" evidence="4"/>
<comment type="similarity">
    <text evidence="3">Belongs to the etk/wzc family.</text>
</comment>
<dbReference type="AlphaFoldDB" id="F2AXG2"/>
<dbReference type="GO" id="GO:0004715">
    <property type="term" value="F:non-membrane spanning protein tyrosine kinase activity"/>
    <property type="evidence" value="ECO:0007669"/>
    <property type="project" value="UniProtKB-EC"/>
</dbReference>
<evidence type="ECO:0000256" key="2">
    <source>
        <dbReference type="ARBA" id="ARBA00007316"/>
    </source>
</evidence>
<evidence type="ECO:0000259" key="18">
    <source>
        <dbReference type="Pfam" id="PF02706"/>
    </source>
</evidence>
<dbReference type="Pfam" id="PF02706">
    <property type="entry name" value="Wzz"/>
    <property type="match status" value="1"/>
</dbReference>